<evidence type="ECO:0000259" key="1">
    <source>
        <dbReference type="PROSITE" id="PS50003"/>
    </source>
</evidence>
<dbReference type="InterPro" id="IPR015482">
    <property type="entry name" value="Syntrophin"/>
</dbReference>
<dbReference type="Proteomes" id="UP001469553">
    <property type="component" value="Unassembled WGS sequence"/>
</dbReference>
<evidence type="ECO:0000313" key="3">
    <source>
        <dbReference type="Proteomes" id="UP001469553"/>
    </source>
</evidence>
<sequence length="143" mass="16042">MEFSFLVRSNCFEVFALDGARTSILQFCTAAESTDWLQAISTNINSLTQENIKILNKSSSSDNQIVHMGWVCETPEGSTTCRSSVFRFLALRGPYFNIFKCPPTAWLSCVGMFCLPSFHIFSATFSLQISKALKDLKCFLIHS</sequence>
<keyword evidence="3" id="KW-1185">Reference proteome</keyword>
<gene>
    <name evidence="2" type="ORF">AMECASPLE_022291</name>
</gene>
<dbReference type="InterPro" id="IPR001849">
    <property type="entry name" value="PH_domain"/>
</dbReference>
<organism evidence="2 3">
    <name type="scientific">Ameca splendens</name>
    <dbReference type="NCBI Taxonomy" id="208324"/>
    <lineage>
        <taxon>Eukaryota</taxon>
        <taxon>Metazoa</taxon>
        <taxon>Chordata</taxon>
        <taxon>Craniata</taxon>
        <taxon>Vertebrata</taxon>
        <taxon>Euteleostomi</taxon>
        <taxon>Actinopterygii</taxon>
        <taxon>Neopterygii</taxon>
        <taxon>Teleostei</taxon>
        <taxon>Neoteleostei</taxon>
        <taxon>Acanthomorphata</taxon>
        <taxon>Ovalentaria</taxon>
        <taxon>Atherinomorphae</taxon>
        <taxon>Cyprinodontiformes</taxon>
        <taxon>Goodeidae</taxon>
        <taxon>Ameca</taxon>
    </lineage>
</organism>
<name>A0ABV0ZDJ4_9TELE</name>
<dbReference type="PANTHER" id="PTHR10554:SF3">
    <property type="entry name" value="GAMMA-2-SYNTROPHIN"/>
    <property type="match status" value="1"/>
</dbReference>
<evidence type="ECO:0000313" key="2">
    <source>
        <dbReference type="EMBL" id="MEQ2303975.1"/>
    </source>
</evidence>
<feature type="domain" description="PH" evidence="1">
    <location>
        <begin position="1"/>
        <end position="45"/>
    </location>
</feature>
<dbReference type="SUPFAM" id="SSF50729">
    <property type="entry name" value="PH domain-like"/>
    <property type="match status" value="1"/>
</dbReference>
<accession>A0ABV0ZDJ4</accession>
<dbReference type="EMBL" id="JAHRIP010058406">
    <property type="protein sequence ID" value="MEQ2303975.1"/>
    <property type="molecule type" value="Genomic_DNA"/>
</dbReference>
<dbReference type="PROSITE" id="PS50003">
    <property type="entry name" value="PH_DOMAIN"/>
    <property type="match status" value="1"/>
</dbReference>
<reference evidence="2 3" key="1">
    <citation type="submission" date="2021-06" db="EMBL/GenBank/DDBJ databases">
        <authorList>
            <person name="Palmer J.M."/>
        </authorList>
    </citation>
    <scope>NUCLEOTIDE SEQUENCE [LARGE SCALE GENOMIC DNA]</scope>
    <source>
        <strain evidence="2 3">AS_MEX2019</strain>
        <tissue evidence="2">Muscle</tissue>
    </source>
</reference>
<dbReference type="PANTHER" id="PTHR10554">
    <property type="entry name" value="SYNTROPHIN"/>
    <property type="match status" value="1"/>
</dbReference>
<comment type="caution">
    <text evidence="2">The sequence shown here is derived from an EMBL/GenBank/DDBJ whole genome shotgun (WGS) entry which is preliminary data.</text>
</comment>
<proteinExistence type="predicted"/>
<protein>
    <recommendedName>
        <fullName evidence="1">PH domain-containing protein</fullName>
    </recommendedName>
</protein>